<feature type="compositionally biased region" description="Basic and acidic residues" evidence="1">
    <location>
        <begin position="535"/>
        <end position="547"/>
    </location>
</feature>
<dbReference type="Gene3D" id="2.130.10.10">
    <property type="entry name" value="YVTN repeat-like/Quinoprotein amine dehydrogenase"/>
    <property type="match status" value="1"/>
</dbReference>
<protein>
    <submittedName>
        <fullName evidence="2">JIP5</fullName>
    </submittedName>
</protein>
<reference evidence="2 3" key="1">
    <citation type="submission" date="2020-12" db="EMBL/GenBank/DDBJ databases">
        <title>Effect of drift, selection, and recombination on the evolution of hybrid genomes in Candida yeast pathogens.</title>
        <authorList>
            <person name="Mixao V."/>
            <person name="Ksiezopolska E."/>
            <person name="Saus E."/>
            <person name="Boekhout T."/>
            <person name="Gacser A."/>
            <person name="Gabaldon T."/>
        </authorList>
    </citation>
    <scope>NUCLEOTIDE SEQUENCE [LARGE SCALE GENOMIC DNA]</scope>
    <source>
        <strain evidence="2 3">BP57</strain>
    </source>
</reference>
<gene>
    <name evidence="2" type="ORF">I9W82_000395</name>
</gene>
<evidence type="ECO:0000313" key="2">
    <source>
        <dbReference type="EMBL" id="KAG5421305.1"/>
    </source>
</evidence>
<feature type="compositionally biased region" description="Acidic residues" evidence="1">
    <location>
        <begin position="402"/>
        <end position="412"/>
    </location>
</feature>
<sequence length="547" mass="61159">MGKKKSNSAKAAQLMESSVAPILEIKYKDPLFSVAAHPTRPIFISGLATGRVLCNTYDAIKLEEAMEANREEVAKLDKRAYAEGKIPHVTKSVSQSKNKFWTFVKDFPDADSTVESNTTTNWQTKRHKGSCRHVIFDPRNDCLGEFVYTCGSDNVIKKASTESGKVVGKVDVNEDSKEKLTKLCHSTSHPFLLAGNEEGHVLVYDSSNLSSNKLKFKVGQIHDDSINHILMMPQSPYHYLTLGSTTLAHIDIRKGIISQSDDQEDELLAMSYTTDELSEGKTDTVLVSHGEGIVTIWKNSKNKLMDQLSRIKINKSASIDAIVPTMNNDSEEMAHSVWCGDSDGLLHRINYKKGKVVETRVHSTVDERSEPVDEVGVLDIDYDYRLISAGMDRLKIWSNKEAEEEEEENESSDGEHSDSDDGLGGSDDELELSGSDVSSISDVSDIELDNTDREEEVSDAAQDDSAENDNDETPPAYKRKRRDFSQVITKPKTKSIDINKLTKQDSEEKDAPQPQAKKQKTKEKKLTTKQIRNMQKHEHGIKRFEGL</sequence>
<dbReference type="GeneID" id="93649024"/>
<feature type="compositionally biased region" description="Acidic residues" evidence="1">
    <location>
        <begin position="444"/>
        <end position="472"/>
    </location>
</feature>
<dbReference type="OrthoDB" id="2288928at2759"/>
<feature type="compositionally biased region" description="Low complexity" evidence="1">
    <location>
        <begin position="432"/>
        <end position="443"/>
    </location>
</feature>
<proteinExistence type="predicted"/>
<keyword evidence="3" id="KW-1185">Reference proteome</keyword>
<comment type="caution">
    <text evidence="2">The sequence shown here is derived from an EMBL/GenBank/DDBJ whole genome shotgun (WGS) entry which is preliminary data.</text>
</comment>
<dbReference type="Proteomes" id="UP000669133">
    <property type="component" value="Unassembled WGS sequence"/>
</dbReference>
<name>A0A8H7ZK07_9ASCO</name>
<accession>A0A8H7ZK07</accession>
<evidence type="ECO:0000256" key="1">
    <source>
        <dbReference type="SAM" id="MobiDB-lite"/>
    </source>
</evidence>
<evidence type="ECO:0000313" key="3">
    <source>
        <dbReference type="Proteomes" id="UP000669133"/>
    </source>
</evidence>
<organism evidence="2 3">
    <name type="scientific">Candida metapsilosis</name>
    <dbReference type="NCBI Taxonomy" id="273372"/>
    <lineage>
        <taxon>Eukaryota</taxon>
        <taxon>Fungi</taxon>
        <taxon>Dikarya</taxon>
        <taxon>Ascomycota</taxon>
        <taxon>Saccharomycotina</taxon>
        <taxon>Pichiomycetes</taxon>
        <taxon>Debaryomycetaceae</taxon>
        <taxon>Candida/Lodderomyces clade</taxon>
        <taxon>Candida</taxon>
    </lineage>
</organism>
<dbReference type="InterPro" id="IPR015943">
    <property type="entry name" value="WD40/YVTN_repeat-like_dom_sf"/>
</dbReference>
<dbReference type="EMBL" id="JAEOAQ010000001">
    <property type="protein sequence ID" value="KAG5421305.1"/>
    <property type="molecule type" value="Genomic_DNA"/>
</dbReference>
<dbReference type="AlphaFoldDB" id="A0A8H7ZK07"/>
<dbReference type="RefSeq" id="XP_067550421.1">
    <property type="nucleotide sequence ID" value="XM_067692969.1"/>
</dbReference>
<feature type="region of interest" description="Disordered" evidence="1">
    <location>
        <begin position="400"/>
        <end position="547"/>
    </location>
</feature>
<dbReference type="SUPFAM" id="SSF50978">
    <property type="entry name" value="WD40 repeat-like"/>
    <property type="match status" value="1"/>
</dbReference>
<feature type="compositionally biased region" description="Acidic residues" evidence="1">
    <location>
        <begin position="420"/>
        <end position="431"/>
    </location>
</feature>
<feature type="compositionally biased region" description="Basic and acidic residues" evidence="1">
    <location>
        <begin position="494"/>
        <end position="511"/>
    </location>
</feature>
<dbReference type="InterPro" id="IPR036322">
    <property type="entry name" value="WD40_repeat_dom_sf"/>
</dbReference>